<organism evidence="1 2">
    <name type="scientific">Pseudaeromonas paramecii</name>
    <dbReference type="NCBI Taxonomy" id="2138166"/>
    <lineage>
        <taxon>Bacteria</taxon>
        <taxon>Pseudomonadati</taxon>
        <taxon>Pseudomonadota</taxon>
        <taxon>Gammaproteobacteria</taxon>
        <taxon>Aeromonadales</taxon>
        <taxon>Aeromonadaceae</taxon>
        <taxon>Pseudaeromonas</taxon>
    </lineage>
</organism>
<name>A0ABP8QF92_9GAMM</name>
<sequence length="54" mass="6253">MRFINQRGEEIHLADNLTLRELTDMGMDVSLTEVTDLEHQIWIAEPEVVEEDLG</sequence>
<dbReference type="RefSeq" id="WP_345014006.1">
    <property type="nucleotide sequence ID" value="NZ_BAABFC010000020.1"/>
</dbReference>
<dbReference type="Proteomes" id="UP001501321">
    <property type="component" value="Unassembled WGS sequence"/>
</dbReference>
<reference evidence="2" key="1">
    <citation type="journal article" date="2019" name="Int. J. Syst. Evol. Microbiol.">
        <title>The Global Catalogue of Microorganisms (GCM) 10K type strain sequencing project: providing services to taxonomists for standard genome sequencing and annotation.</title>
        <authorList>
            <consortium name="The Broad Institute Genomics Platform"/>
            <consortium name="The Broad Institute Genome Sequencing Center for Infectious Disease"/>
            <person name="Wu L."/>
            <person name="Ma J."/>
        </authorList>
    </citation>
    <scope>NUCLEOTIDE SEQUENCE [LARGE SCALE GENOMIC DNA]</scope>
    <source>
        <strain evidence="2">JCM 32226</strain>
    </source>
</reference>
<accession>A0ABP8QF92</accession>
<comment type="caution">
    <text evidence="1">The sequence shown here is derived from an EMBL/GenBank/DDBJ whole genome shotgun (WGS) entry which is preliminary data.</text>
</comment>
<evidence type="ECO:0000313" key="1">
    <source>
        <dbReference type="EMBL" id="GAA4502383.1"/>
    </source>
</evidence>
<keyword evidence="2" id="KW-1185">Reference proteome</keyword>
<gene>
    <name evidence="1" type="ORF">GCM10023095_26950</name>
</gene>
<protein>
    <submittedName>
        <fullName evidence="1">Uncharacterized protein</fullName>
    </submittedName>
</protein>
<proteinExistence type="predicted"/>
<evidence type="ECO:0000313" key="2">
    <source>
        <dbReference type="Proteomes" id="UP001501321"/>
    </source>
</evidence>
<dbReference type="EMBL" id="BAABFC010000020">
    <property type="protein sequence ID" value="GAA4502383.1"/>
    <property type="molecule type" value="Genomic_DNA"/>
</dbReference>